<accession>A0AAD7F208</accession>
<proteinExistence type="predicted"/>
<keyword evidence="3" id="KW-1185">Reference proteome</keyword>
<feature type="region of interest" description="Disordered" evidence="1">
    <location>
        <begin position="22"/>
        <end position="88"/>
    </location>
</feature>
<evidence type="ECO:0000313" key="3">
    <source>
        <dbReference type="Proteomes" id="UP001218218"/>
    </source>
</evidence>
<evidence type="ECO:0000313" key="2">
    <source>
        <dbReference type="EMBL" id="KAJ7364791.1"/>
    </source>
</evidence>
<dbReference type="EMBL" id="JARIHO010000003">
    <property type="protein sequence ID" value="KAJ7364791.1"/>
    <property type="molecule type" value="Genomic_DNA"/>
</dbReference>
<reference evidence="2" key="1">
    <citation type="submission" date="2023-03" db="EMBL/GenBank/DDBJ databases">
        <title>Massive genome expansion in bonnet fungi (Mycena s.s.) driven by repeated elements and novel gene families across ecological guilds.</title>
        <authorList>
            <consortium name="Lawrence Berkeley National Laboratory"/>
            <person name="Harder C.B."/>
            <person name="Miyauchi S."/>
            <person name="Viragh M."/>
            <person name="Kuo A."/>
            <person name="Thoen E."/>
            <person name="Andreopoulos B."/>
            <person name="Lu D."/>
            <person name="Skrede I."/>
            <person name="Drula E."/>
            <person name="Henrissat B."/>
            <person name="Morin E."/>
            <person name="Kohler A."/>
            <person name="Barry K."/>
            <person name="LaButti K."/>
            <person name="Morin E."/>
            <person name="Salamov A."/>
            <person name="Lipzen A."/>
            <person name="Mereny Z."/>
            <person name="Hegedus B."/>
            <person name="Baldrian P."/>
            <person name="Stursova M."/>
            <person name="Weitz H."/>
            <person name="Taylor A."/>
            <person name="Grigoriev I.V."/>
            <person name="Nagy L.G."/>
            <person name="Martin F."/>
            <person name="Kauserud H."/>
        </authorList>
    </citation>
    <scope>NUCLEOTIDE SEQUENCE</scope>
    <source>
        <strain evidence="2">CBHHK002</strain>
    </source>
</reference>
<sequence length="242" mass="27983">MVQIWSVKEHWGHGYMVTDNLGQATPEGVNTQLSASQSQWEPEEEDIPHVTLGQEQRPDAPGADTHQAPTTARQGGGTQSEHQLQQCEEGQRHWPMVQDLYRDHSHHEWHGTIQMCSQWLRWNNSRRECRGGCQPQIQHPGPERGGSGLHNRQGREEFIPEQQPNRRNCQAAAKRSKKNTKVAIQVASLNMKRWKSKDSPQPKWFEINQMMHEKCIGILLVQEVHMDGKRRERVEDLFKKSL</sequence>
<organism evidence="2 3">
    <name type="scientific">Mycena albidolilacea</name>
    <dbReference type="NCBI Taxonomy" id="1033008"/>
    <lineage>
        <taxon>Eukaryota</taxon>
        <taxon>Fungi</taxon>
        <taxon>Dikarya</taxon>
        <taxon>Basidiomycota</taxon>
        <taxon>Agaricomycotina</taxon>
        <taxon>Agaricomycetes</taxon>
        <taxon>Agaricomycetidae</taxon>
        <taxon>Agaricales</taxon>
        <taxon>Marasmiineae</taxon>
        <taxon>Mycenaceae</taxon>
        <taxon>Mycena</taxon>
    </lineage>
</organism>
<gene>
    <name evidence="2" type="ORF">DFH08DRAFT_799105</name>
</gene>
<evidence type="ECO:0000256" key="1">
    <source>
        <dbReference type="SAM" id="MobiDB-lite"/>
    </source>
</evidence>
<name>A0AAD7F208_9AGAR</name>
<feature type="compositionally biased region" description="Polar residues" evidence="1">
    <location>
        <begin position="22"/>
        <end position="40"/>
    </location>
</feature>
<dbReference type="Proteomes" id="UP001218218">
    <property type="component" value="Unassembled WGS sequence"/>
</dbReference>
<feature type="region of interest" description="Disordered" evidence="1">
    <location>
        <begin position="133"/>
        <end position="152"/>
    </location>
</feature>
<protein>
    <submittedName>
        <fullName evidence="2">Uncharacterized protein</fullName>
    </submittedName>
</protein>
<comment type="caution">
    <text evidence="2">The sequence shown here is derived from an EMBL/GenBank/DDBJ whole genome shotgun (WGS) entry which is preliminary data.</text>
</comment>
<feature type="compositionally biased region" description="Polar residues" evidence="1">
    <location>
        <begin position="67"/>
        <end position="88"/>
    </location>
</feature>
<dbReference type="AlphaFoldDB" id="A0AAD7F208"/>